<dbReference type="SUPFAM" id="SSF53613">
    <property type="entry name" value="Ribokinase-like"/>
    <property type="match status" value="1"/>
</dbReference>
<dbReference type="AlphaFoldDB" id="A0A2M8Q996"/>
<dbReference type="Gene3D" id="3.40.1190.20">
    <property type="match status" value="1"/>
</dbReference>
<gene>
    <name evidence="1" type="ORF">CUN48_14165</name>
</gene>
<feature type="non-terminal residue" evidence="1">
    <location>
        <position position="1"/>
    </location>
</feature>
<sequence>GDAYRGGLFAALLAGLPWDVAGRVAALCGAYALEHRGTTAHRFTPEEFIRRYTANFGPEPRLDRLFANRQEVVDALPATDAR</sequence>
<name>A0A2M8Q996_9CHLR</name>
<evidence type="ECO:0000313" key="1">
    <source>
        <dbReference type="EMBL" id="PJF46365.1"/>
    </source>
</evidence>
<organism evidence="1 2">
    <name type="scientific">Candidatus Thermofonsia Clade 3 bacterium</name>
    <dbReference type="NCBI Taxonomy" id="2364212"/>
    <lineage>
        <taxon>Bacteria</taxon>
        <taxon>Bacillati</taxon>
        <taxon>Chloroflexota</taxon>
        <taxon>Candidatus Thermofontia</taxon>
        <taxon>Candidatus Thermofonsia Clade 3</taxon>
    </lineage>
</organism>
<evidence type="ECO:0008006" key="3">
    <source>
        <dbReference type="Google" id="ProtNLM"/>
    </source>
</evidence>
<protein>
    <recommendedName>
        <fullName evidence="3">Carbohydrate kinase family protein</fullName>
    </recommendedName>
</protein>
<accession>A0A2M8Q996</accession>
<dbReference type="Proteomes" id="UP000230790">
    <property type="component" value="Unassembled WGS sequence"/>
</dbReference>
<dbReference type="EMBL" id="PGTN01000255">
    <property type="protein sequence ID" value="PJF46365.1"/>
    <property type="molecule type" value="Genomic_DNA"/>
</dbReference>
<comment type="caution">
    <text evidence="1">The sequence shown here is derived from an EMBL/GenBank/DDBJ whole genome shotgun (WGS) entry which is preliminary data.</text>
</comment>
<evidence type="ECO:0000313" key="2">
    <source>
        <dbReference type="Proteomes" id="UP000230790"/>
    </source>
</evidence>
<proteinExistence type="predicted"/>
<reference evidence="1 2" key="1">
    <citation type="submission" date="2017-11" db="EMBL/GenBank/DDBJ databases">
        <title>Evolution of Phototrophy in the Chloroflexi Phylum Driven by Horizontal Gene Transfer.</title>
        <authorList>
            <person name="Ward L.M."/>
            <person name="Hemp J."/>
            <person name="Shih P.M."/>
            <person name="Mcglynn S.E."/>
            <person name="Fischer W."/>
        </authorList>
    </citation>
    <scope>NUCLEOTIDE SEQUENCE [LARGE SCALE GENOMIC DNA]</scope>
    <source>
        <strain evidence="1">JP3_7</strain>
    </source>
</reference>
<dbReference type="InterPro" id="IPR029056">
    <property type="entry name" value="Ribokinase-like"/>
</dbReference>